<organism evidence="2 3">
    <name type="scientific">Armillaria borealis</name>
    <dbReference type="NCBI Taxonomy" id="47425"/>
    <lineage>
        <taxon>Eukaryota</taxon>
        <taxon>Fungi</taxon>
        <taxon>Dikarya</taxon>
        <taxon>Basidiomycota</taxon>
        <taxon>Agaricomycotina</taxon>
        <taxon>Agaricomycetes</taxon>
        <taxon>Agaricomycetidae</taxon>
        <taxon>Agaricales</taxon>
        <taxon>Marasmiineae</taxon>
        <taxon>Physalacriaceae</taxon>
        <taxon>Armillaria</taxon>
    </lineage>
</organism>
<evidence type="ECO:0000256" key="1">
    <source>
        <dbReference type="SAM" id="SignalP"/>
    </source>
</evidence>
<name>A0AA39MES3_9AGAR</name>
<accession>A0AA39MES3</accession>
<feature type="signal peptide" evidence="1">
    <location>
        <begin position="1"/>
        <end position="27"/>
    </location>
</feature>
<sequence>MCMSQTIWVALAVVVSMPIYLNQHTKGTKIIGWKGYLTKELNIVMSSPPFPVPSITVMMTRHPRGPDSRVDRRVLVGEIRILGRWRQKEFYDCGPPVQPRLGSQIGLALLRVMGWLRVPTNKLSLESFAAEEFLLFSTNEFNARDDGGGHTLEPPILVACGPIVASVKRQKPNVYWREALVLRRLTAGIEVKRRTGRVKRGWRTVRTVNNNLRHVTSLPTHGQSYASLSPIAMMATLCMSSEEAFARWTGEDVGDVVFDDGGRRKGGLIGVRITLSIRLQACAHIQSFEALLVWTRTGTKTWFHASACRDGLRGSQDHFAGGERDGRANHAIGVLTAVFYTAEISKTNISPSNSTGFAVLPTAPPRSNIPRYETQLPKQTATSDGQRRSVLSLYNRRKDILVDTARYSGLAWECGRLKKLPRPPTWHPNVRVSLLTFNTQLCHCKFQHNNCMEFSSPDDGDMSKAMRLPTMAGPSPALCLLTPSPSPLPADLSSNCELRIRYPWM</sequence>
<gene>
    <name evidence="2" type="ORF">EV421DRAFT_2024461</name>
</gene>
<keyword evidence="1" id="KW-0732">Signal</keyword>
<keyword evidence="3" id="KW-1185">Reference proteome</keyword>
<evidence type="ECO:0000313" key="2">
    <source>
        <dbReference type="EMBL" id="KAK0431627.1"/>
    </source>
</evidence>
<proteinExistence type="predicted"/>
<dbReference type="AlphaFoldDB" id="A0AA39MES3"/>
<dbReference type="EMBL" id="JAUEPT010000110">
    <property type="protein sequence ID" value="KAK0431627.1"/>
    <property type="molecule type" value="Genomic_DNA"/>
</dbReference>
<dbReference type="Proteomes" id="UP001175226">
    <property type="component" value="Unassembled WGS sequence"/>
</dbReference>
<feature type="chain" id="PRO_5041284615" evidence="1">
    <location>
        <begin position="28"/>
        <end position="505"/>
    </location>
</feature>
<protein>
    <submittedName>
        <fullName evidence="2">Uncharacterized protein</fullName>
    </submittedName>
</protein>
<comment type="caution">
    <text evidence="2">The sequence shown here is derived from an EMBL/GenBank/DDBJ whole genome shotgun (WGS) entry which is preliminary data.</text>
</comment>
<evidence type="ECO:0000313" key="3">
    <source>
        <dbReference type="Proteomes" id="UP001175226"/>
    </source>
</evidence>
<reference evidence="2" key="1">
    <citation type="submission" date="2023-06" db="EMBL/GenBank/DDBJ databases">
        <authorList>
            <consortium name="Lawrence Berkeley National Laboratory"/>
            <person name="Ahrendt S."/>
            <person name="Sahu N."/>
            <person name="Indic B."/>
            <person name="Wong-Bajracharya J."/>
            <person name="Merenyi Z."/>
            <person name="Ke H.-M."/>
            <person name="Monk M."/>
            <person name="Kocsube S."/>
            <person name="Drula E."/>
            <person name="Lipzen A."/>
            <person name="Balint B."/>
            <person name="Henrissat B."/>
            <person name="Andreopoulos B."/>
            <person name="Martin F.M."/>
            <person name="Harder C.B."/>
            <person name="Rigling D."/>
            <person name="Ford K.L."/>
            <person name="Foster G.D."/>
            <person name="Pangilinan J."/>
            <person name="Papanicolaou A."/>
            <person name="Barry K."/>
            <person name="LaButti K."/>
            <person name="Viragh M."/>
            <person name="Koriabine M."/>
            <person name="Yan M."/>
            <person name="Riley R."/>
            <person name="Champramary S."/>
            <person name="Plett K.L."/>
            <person name="Tsai I.J."/>
            <person name="Slot J."/>
            <person name="Sipos G."/>
            <person name="Plett J."/>
            <person name="Nagy L.G."/>
            <person name="Grigoriev I.V."/>
        </authorList>
    </citation>
    <scope>NUCLEOTIDE SEQUENCE</scope>
    <source>
        <strain evidence="2">FPL87.14</strain>
    </source>
</reference>